<evidence type="ECO:0000256" key="4">
    <source>
        <dbReference type="ARBA" id="ARBA00038322"/>
    </source>
</evidence>
<protein>
    <submittedName>
        <fullName evidence="7">Capsular biosynthesis protein CpsH</fullName>
    </submittedName>
</protein>
<dbReference type="InterPro" id="IPR002937">
    <property type="entry name" value="Amino_oxidase"/>
</dbReference>
<dbReference type="KEGG" id="pswu:SY83_14335"/>
<dbReference type="OrthoDB" id="9814556at2"/>
<dbReference type="InterPro" id="IPR014105">
    <property type="entry name" value="Carotenoid/retinoid_OxRdtase"/>
</dbReference>
<dbReference type="InterPro" id="IPR036188">
    <property type="entry name" value="FAD/NAD-bd_sf"/>
</dbReference>
<evidence type="ECO:0000256" key="2">
    <source>
        <dbReference type="ARBA" id="ARBA00022746"/>
    </source>
</evidence>
<evidence type="ECO:0000256" key="1">
    <source>
        <dbReference type="ARBA" id="ARBA00004829"/>
    </source>
</evidence>
<dbReference type="PANTHER" id="PTHR43734">
    <property type="entry name" value="PHYTOENE DESATURASE"/>
    <property type="match status" value="1"/>
</dbReference>
<dbReference type="EMBL" id="CP011388">
    <property type="protein sequence ID" value="ANE47250.1"/>
    <property type="molecule type" value="Genomic_DNA"/>
</dbReference>
<dbReference type="SUPFAM" id="SSF51905">
    <property type="entry name" value="FAD/NAD(P)-binding domain"/>
    <property type="match status" value="1"/>
</dbReference>
<dbReference type="Pfam" id="PF01593">
    <property type="entry name" value="Amino_oxidase"/>
    <property type="match status" value="1"/>
</dbReference>
<comment type="similarity">
    <text evidence="4">Belongs to the carotenoid/retinoid oxidoreductase family. CrtN subfamily.</text>
</comment>
<evidence type="ECO:0000313" key="8">
    <source>
        <dbReference type="Proteomes" id="UP000076927"/>
    </source>
</evidence>
<dbReference type="GO" id="GO:0016117">
    <property type="term" value="P:carotenoid biosynthetic process"/>
    <property type="evidence" value="ECO:0007669"/>
    <property type="project" value="UniProtKB-KW"/>
</dbReference>
<dbReference type="NCBIfam" id="TIGR02734">
    <property type="entry name" value="crtI_fam"/>
    <property type="match status" value="1"/>
</dbReference>
<dbReference type="PATRIC" id="fig|1178515.4.peg.2878"/>
<dbReference type="Gene3D" id="3.50.50.60">
    <property type="entry name" value="FAD/NAD(P)-binding domain"/>
    <property type="match status" value="2"/>
</dbReference>
<dbReference type="RefSeq" id="WP_068607606.1">
    <property type="nucleotide sequence ID" value="NZ_CP011388.1"/>
</dbReference>
<name>A0A172TJP9_9BACL</name>
<organism evidence="7 8">
    <name type="scientific">Paenibacillus swuensis</name>
    <dbReference type="NCBI Taxonomy" id="1178515"/>
    <lineage>
        <taxon>Bacteria</taxon>
        <taxon>Bacillati</taxon>
        <taxon>Bacillota</taxon>
        <taxon>Bacilli</taxon>
        <taxon>Bacillales</taxon>
        <taxon>Paenibacillaceae</taxon>
        <taxon>Paenibacillus</taxon>
    </lineage>
</organism>
<proteinExistence type="inferred from homology"/>
<evidence type="ECO:0000313" key="7">
    <source>
        <dbReference type="EMBL" id="ANE47250.1"/>
    </source>
</evidence>
<keyword evidence="3 5" id="KW-0560">Oxidoreductase</keyword>
<keyword evidence="8" id="KW-1185">Reference proteome</keyword>
<evidence type="ECO:0000259" key="6">
    <source>
        <dbReference type="Pfam" id="PF01593"/>
    </source>
</evidence>
<evidence type="ECO:0000256" key="3">
    <source>
        <dbReference type="ARBA" id="ARBA00023002"/>
    </source>
</evidence>
<dbReference type="Proteomes" id="UP000076927">
    <property type="component" value="Chromosome"/>
</dbReference>
<dbReference type="PANTHER" id="PTHR43734:SF1">
    <property type="entry name" value="PHYTOENE DESATURASE"/>
    <property type="match status" value="1"/>
</dbReference>
<reference evidence="7 8" key="1">
    <citation type="submission" date="2015-01" db="EMBL/GenBank/DDBJ databases">
        <title>Paenibacillus swuensis/DY6/whole genome sequencing.</title>
        <authorList>
            <person name="Kim M.K."/>
            <person name="Srinivasan S."/>
            <person name="Lee J.-J."/>
        </authorList>
    </citation>
    <scope>NUCLEOTIDE SEQUENCE [LARGE SCALE GENOMIC DNA]</scope>
    <source>
        <strain evidence="7 8">DY6</strain>
    </source>
</reference>
<dbReference type="GO" id="GO:0016491">
    <property type="term" value="F:oxidoreductase activity"/>
    <property type="evidence" value="ECO:0007669"/>
    <property type="project" value="UniProtKB-KW"/>
</dbReference>
<accession>A0A172TJP9</accession>
<sequence>MSTAIIGGGVGGLTTALLLSASGEEVTIYERGNRLGGRLAYESNGTYRIDQGPTIVLLPEMLLEILEEAGISRDRIPLIPCDPMYRIHYADGTSFDKYSDPKKQQDEIESKFPGESGAFLRYMETMKELFIHGKEAFLERAFLKKSHFFTFKNVRLLHKMRVHKSVRALAAEFYKDSRLVDAFSLQTLYIGGAPFQSPALYSLIPYAEHAYGIWYVKGGYASLVDLLEEELVRRGVHIRLQSEITSIKVEHQRCEGVVLSDGSEHAHFQVVYNGDFPHLMSLLPNVTKRMKPKPRYIPSSGCVLVYLGLDKRWEEAPAHQFVLPPSLTDSLRAVFEEGRIPNEPSFYMFNPTALDDGAAPEGESVMYMLIPVPPAVSGVHWDEEVPALVDRVLQLAEERLFPGLREAIVWQQVRTPIDAVREGLYGGGSFGLAPLLSQSGVFRPQFAPLPIQGLYTVGASVHPGGGIPIVMQGAKLLTSHLEKERKAWNA</sequence>
<evidence type="ECO:0000256" key="5">
    <source>
        <dbReference type="RuleBase" id="RU362075"/>
    </source>
</evidence>
<feature type="domain" description="Amine oxidase" evidence="6">
    <location>
        <begin position="11"/>
        <end position="467"/>
    </location>
</feature>
<keyword evidence="2 5" id="KW-0125">Carotenoid biosynthesis</keyword>
<comment type="pathway">
    <text evidence="1 5">Carotenoid biosynthesis.</text>
</comment>
<dbReference type="AlphaFoldDB" id="A0A172TJP9"/>
<dbReference type="STRING" id="1178515.SY83_14335"/>
<gene>
    <name evidence="7" type="ORF">SY83_14335</name>
</gene>